<dbReference type="GO" id="GO:1902758">
    <property type="term" value="P:bis(molybdopterin guanine dinucleotide)molybdenum biosynthetic process"/>
    <property type="evidence" value="ECO:0007669"/>
    <property type="project" value="TreeGrafter"/>
</dbReference>
<protein>
    <recommendedName>
        <fullName evidence="8">Molybdenum cofactor guanylyltransferase</fullName>
        <shortName evidence="8">MoCo guanylyltransferase</shortName>
        <ecNumber evidence="8">2.7.7.77</ecNumber>
    </recommendedName>
    <alternativeName>
        <fullName evidence="8">GTP:molybdopterin guanylyltransferase</fullName>
    </alternativeName>
    <alternativeName>
        <fullName evidence="8">Mo-MPT guanylyltransferase</fullName>
    </alternativeName>
    <alternativeName>
        <fullName evidence="8">Molybdopterin guanylyltransferase</fullName>
    </alternativeName>
    <alternativeName>
        <fullName evidence="8">Molybdopterin-guanine dinucleotide synthase</fullName>
        <shortName evidence="8">MGD synthase</shortName>
    </alternativeName>
</protein>
<dbReference type="GO" id="GO:0061603">
    <property type="term" value="F:molybdenum cofactor guanylyltransferase activity"/>
    <property type="evidence" value="ECO:0007669"/>
    <property type="project" value="UniProtKB-EC"/>
</dbReference>
<comment type="domain">
    <text evidence="8">The N-terminal domain determines nucleotide recognition and specific binding, while the C-terminal domain determines the specific binding to the target protein.</text>
</comment>
<dbReference type="EMBL" id="CP001751">
    <property type="protein sequence ID" value="ADE38269.1"/>
    <property type="molecule type" value="Genomic_DNA"/>
</dbReference>
<reference evidence="10 11" key="1">
    <citation type="journal article" date="2010" name="J. Bacteriol.">
        <title>Complete genome sequence of "Candidatus Puniceispirillum marinum" IMCC1322, a representative of the SAR116 clade in the Alphaproteobacteria.</title>
        <authorList>
            <person name="Oh H.M."/>
            <person name="Kwon K.K."/>
            <person name="Kang I."/>
            <person name="Kang S.G."/>
            <person name="Lee J.H."/>
            <person name="Kim S.J."/>
            <person name="Cho J.C."/>
        </authorList>
    </citation>
    <scope>NUCLEOTIDE SEQUENCE [LARGE SCALE GENOMIC DNA]</scope>
    <source>
        <strain evidence="10 11">IMCC1322</strain>
    </source>
</reference>
<gene>
    <name evidence="8" type="primary">mobA</name>
    <name evidence="10" type="ordered locus">SAR116_0026</name>
</gene>
<evidence type="ECO:0000256" key="3">
    <source>
        <dbReference type="ARBA" id="ARBA00022723"/>
    </source>
</evidence>
<dbReference type="RefSeq" id="WP_013044899.1">
    <property type="nucleotide sequence ID" value="NC_014010.1"/>
</dbReference>
<keyword evidence="3 8" id="KW-0479">Metal-binding</keyword>
<accession>D5BNK2</accession>
<sequence length="211" mass="22904">MNNSLDSDHVGYLLLAGGQSRRMGGGDKNLMLLGGKPLLQHVLDRIDIGTAPVLLNANGDAARYASFDMPVRADVVDGFAGPLAGILTGLEWAAREYPEISHMISLATDAPFLPRDLPTRLMAGLIDAGADIAQAASPDNMDGNTRRHPVFAIWPVALAVDLRHALVDQDIRKIDDFTARYHCAVVPFEGMPDPFMNLNRPEDFAIAQDYI</sequence>
<evidence type="ECO:0000313" key="10">
    <source>
        <dbReference type="EMBL" id="ADE38269.1"/>
    </source>
</evidence>
<keyword evidence="10" id="KW-0548">Nucleotidyltransferase</keyword>
<keyword evidence="7 8" id="KW-0501">Molybdenum cofactor biosynthesis</keyword>
<comment type="similarity">
    <text evidence="8">Belongs to the MobA family.</text>
</comment>
<evidence type="ECO:0000256" key="1">
    <source>
        <dbReference type="ARBA" id="ARBA00022490"/>
    </source>
</evidence>
<evidence type="ECO:0000256" key="7">
    <source>
        <dbReference type="ARBA" id="ARBA00023150"/>
    </source>
</evidence>
<evidence type="ECO:0000256" key="8">
    <source>
        <dbReference type="HAMAP-Rule" id="MF_00316"/>
    </source>
</evidence>
<feature type="domain" description="MobA-like NTP transferase" evidence="9">
    <location>
        <begin position="13"/>
        <end position="175"/>
    </location>
</feature>
<keyword evidence="2 8" id="KW-0808">Transferase</keyword>
<feature type="binding site" evidence="8">
    <location>
        <begin position="15"/>
        <end position="17"/>
    </location>
    <ligand>
        <name>GTP</name>
        <dbReference type="ChEBI" id="CHEBI:37565"/>
    </ligand>
</feature>
<dbReference type="Gene3D" id="3.90.550.10">
    <property type="entry name" value="Spore Coat Polysaccharide Biosynthesis Protein SpsA, Chain A"/>
    <property type="match status" value="1"/>
</dbReference>
<dbReference type="HOGENOM" id="CLU_055597_5_0_5"/>
<evidence type="ECO:0000256" key="5">
    <source>
        <dbReference type="ARBA" id="ARBA00022842"/>
    </source>
</evidence>
<dbReference type="CDD" id="cd02503">
    <property type="entry name" value="MobA"/>
    <property type="match status" value="1"/>
</dbReference>
<evidence type="ECO:0000256" key="4">
    <source>
        <dbReference type="ARBA" id="ARBA00022741"/>
    </source>
</evidence>
<keyword evidence="5 8" id="KW-0460">Magnesium</keyword>
<dbReference type="InterPro" id="IPR013482">
    <property type="entry name" value="Molybde_CF_guanTrfase"/>
</dbReference>
<dbReference type="KEGG" id="apb:SAR116_0026"/>
<dbReference type="HAMAP" id="MF_00316">
    <property type="entry name" value="MobA"/>
    <property type="match status" value="1"/>
</dbReference>
<dbReference type="PANTHER" id="PTHR19136:SF81">
    <property type="entry name" value="MOLYBDENUM COFACTOR GUANYLYLTRANSFERASE"/>
    <property type="match status" value="1"/>
</dbReference>
<keyword evidence="1 8" id="KW-0963">Cytoplasm</keyword>
<evidence type="ECO:0000313" key="11">
    <source>
        <dbReference type="Proteomes" id="UP000007460"/>
    </source>
</evidence>
<dbReference type="InterPro" id="IPR025877">
    <property type="entry name" value="MobA-like_NTP_Trfase"/>
</dbReference>
<feature type="binding site" evidence="8">
    <location>
        <position position="28"/>
    </location>
    <ligand>
        <name>GTP</name>
        <dbReference type="ChEBI" id="CHEBI:37565"/>
    </ligand>
</feature>
<dbReference type="GO" id="GO:0005737">
    <property type="term" value="C:cytoplasm"/>
    <property type="evidence" value="ECO:0007669"/>
    <property type="project" value="UniProtKB-SubCell"/>
</dbReference>
<dbReference type="PANTHER" id="PTHR19136">
    <property type="entry name" value="MOLYBDENUM COFACTOR GUANYLYLTRANSFERASE"/>
    <property type="match status" value="1"/>
</dbReference>
<dbReference type="STRING" id="488538.SAR116_0026"/>
<dbReference type="eggNOG" id="COG0746">
    <property type="taxonomic scope" value="Bacteria"/>
</dbReference>
<evidence type="ECO:0000256" key="6">
    <source>
        <dbReference type="ARBA" id="ARBA00023134"/>
    </source>
</evidence>
<evidence type="ECO:0000256" key="2">
    <source>
        <dbReference type="ARBA" id="ARBA00022679"/>
    </source>
</evidence>
<dbReference type="OrthoDB" id="9788394at2"/>
<dbReference type="InterPro" id="IPR029044">
    <property type="entry name" value="Nucleotide-diphossugar_trans"/>
</dbReference>
<proteinExistence type="inferred from homology"/>
<keyword evidence="6 8" id="KW-0342">GTP-binding</keyword>
<dbReference type="Proteomes" id="UP000007460">
    <property type="component" value="Chromosome"/>
</dbReference>
<feature type="binding site" evidence="8">
    <location>
        <position position="74"/>
    </location>
    <ligand>
        <name>GTP</name>
        <dbReference type="ChEBI" id="CHEBI:37565"/>
    </ligand>
</feature>
<dbReference type="NCBIfam" id="TIGR02665">
    <property type="entry name" value="molyb_mobA"/>
    <property type="match status" value="1"/>
</dbReference>
<comment type="subunit">
    <text evidence="8">Monomer.</text>
</comment>
<dbReference type="GO" id="GO:0046872">
    <property type="term" value="F:metal ion binding"/>
    <property type="evidence" value="ECO:0007669"/>
    <property type="project" value="UniProtKB-KW"/>
</dbReference>
<dbReference type="SUPFAM" id="SSF53448">
    <property type="entry name" value="Nucleotide-diphospho-sugar transferases"/>
    <property type="match status" value="1"/>
</dbReference>
<feature type="binding site" evidence="8">
    <location>
        <position position="56"/>
    </location>
    <ligand>
        <name>GTP</name>
        <dbReference type="ChEBI" id="CHEBI:37565"/>
    </ligand>
</feature>
<comment type="function">
    <text evidence="8">Transfers a GMP moiety from GTP to Mo-molybdopterin (Mo-MPT) cofactor (Moco or molybdenum cofactor) to form Mo-molybdopterin guanine dinucleotide (Mo-MGD) cofactor.</text>
</comment>
<feature type="binding site" evidence="8">
    <location>
        <position position="109"/>
    </location>
    <ligand>
        <name>GTP</name>
        <dbReference type="ChEBI" id="CHEBI:37565"/>
    </ligand>
</feature>
<keyword evidence="11" id="KW-1185">Reference proteome</keyword>
<comment type="subcellular location">
    <subcellularLocation>
        <location evidence="8">Cytoplasm</location>
    </subcellularLocation>
</comment>
<dbReference type="Pfam" id="PF12804">
    <property type="entry name" value="NTP_transf_3"/>
    <property type="match status" value="1"/>
</dbReference>
<dbReference type="AlphaFoldDB" id="D5BNK2"/>
<comment type="cofactor">
    <cofactor evidence="8">
        <name>Mg(2+)</name>
        <dbReference type="ChEBI" id="CHEBI:18420"/>
    </cofactor>
</comment>
<dbReference type="GO" id="GO:0005525">
    <property type="term" value="F:GTP binding"/>
    <property type="evidence" value="ECO:0007669"/>
    <property type="project" value="UniProtKB-UniRule"/>
</dbReference>
<evidence type="ECO:0000259" key="9">
    <source>
        <dbReference type="Pfam" id="PF12804"/>
    </source>
</evidence>
<dbReference type="EC" id="2.7.7.77" evidence="8"/>
<comment type="catalytic activity">
    <reaction evidence="8">
        <text>Mo-molybdopterin + GTP + H(+) = Mo-molybdopterin guanine dinucleotide + diphosphate</text>
        <dbReference type="Rhea" id="RHEA:34243"/>
        <dbReference type="ChEBI" id="CHEBI:15378"/>
        <dbReference type="ChEBI" id="CHEBI:33019"/>
        <dbReference type="ChEBI" id="CHEBI:37565"/>
        <dbReference type="ChEBI" id="CHEBI:71302"/>
        <dbReference type="ChEBI" id="CHEBI:71310"/>
        <dbReference type="EC" id="2.7.7.77"/>
    </reaction>
</comment>
<keyword evidence="4 8" id="KW-0547">Nucleotide-binding</keyword>
<organism evidence="10 11">
    <name type="scientific">Puniceispirillum marinum (strain IMCC1322)</name>
    <dbReference type="NCBI Taxonomy" id="488538"/>
    <lineage>
        <taxon>Bacteria</taxon>
        <taxon>Pseudomonadati</taxon>
        <taxon>Pseudomonadota</taxon>
        <taxon>Alphaproteobacteria</taxon>
        <taxon>Candidatus Puniceispirillales</taxon>
        <taxon>Candidatus Puniceispirillaceae</taxon>
        <taxon>Candidatus Puniceispirillum</taxon>
    </lineage>
</organism>
<feature type="binding site" evidence="8">
    <location>
        <position position="109"/>
    </location>
    <ligand>
        <name>Mg(2+)</name>
        <dbReference type="ChEBI" id="CHEBI:18420"/>
    </ligand>
</feature>
<name>D5BNK2_PUNMI</name>